<protein>
    <submittedName>
        <fullName evidence="2">Carbohydrate-binding module family 19 protein</fullName>
    </submittedName>
</protein>
<keyword evidence="3" id="KW-1185">Reference proteome</keyword>
<dbReference type="Proteomes" id="UP000562929">
    <property type="component" value="Unassembled WGS sequence"/>
</dbReference>
<name>A0A8H4VE11_9HYPO</name>
<accession>A0A8H4VE11</accession>
<feature type="compositionally biased region" description="Low complexity" evidence="1">
    <location>
        <begin position="240"/>
        <end position="251"/>
    </location>
</feature>
<evidence type="ECO:0000313" key="3">
    <source>
        <dbReference type="Proteomes" id="UP000562929"/>
    </source>
</evidence>
<feature type="compositionally biased region" description="Polar residues" evidence="1">
    <location>
        <begin position="29"/>
        <end position="48"/>
    </location>
</feature>
<gene>
    <name evidence="2" type="ORF">GQ602_003149</name>
</gene>
<feature type="compositionally biased region" description="Low complexity" evidence="1">
    <location>
        <begin position="14"/>
        <end position="28"/>
    </location>
</feature>
<reference evidence="2 3" key="1">
    <citation type="journal article" date="2020" name="G3 (Bethesda)">
        <title>Genetic Underpinnings of Host Manipulation by Ophiocordyceps as Revealed by Comparative Transcriptomics.</title>
        <authorList>
            <person name="Will I."/>
            <person name="Das B."/>
            <person name="Trinh T."/>
            <person name="Brachmann A."/>
            <person name="Ohm R.A."/>
            <person name="de Bekker C."/>
        </authorList>
    </citation>
    <scope>NUCLEOTIDE SEQUENCE [LARGE SCALE GENOMIC DNA]</scope>
    <source>
        <strain evidence="2 3">EC05</strain>
    </source>
</reference>
<dbReference type="OrthoDB" id="2362516at2759"/>
<proteinExistence type="predicted"/>
<feature type="region of interest" description="Disordered" evidence="1">
    <location>
        <begin position="429"/>
        <end position="477"/>
    </location>
</feature>
<feature type="compositionally biased region" description="Low complexity" evidence="1">
    <location>
        <begin position="429"/>
        <end position="447"/>
    </location>
</feature>
<organism evidence="2 3">
    <name type="scientific">Ophiocordyceps camponoti-floridani</name>
    <dbReference type="NCBI Taxonomy" id="2030778"/>
    <lineage>
        <taxon>Eukaryota</taxon>
        <taxon>Fungi</taxon>
        <taxon>Dikarya</taxon>
        <taxon>Ascomycota</taxon>
        <taxon>Pezizomycotina</taxon>
        <taxon>Sordariomycetes</taxon>
        <taxon>Hypocreomycetidae</taxon>
        <taxon>Hypocreales</taxon>
        <taxon>Ophiocordycipitaceae</taxon>
        <taxon>Ophiocordyceps</taxon>
    </lineage>
</organism>
<evidence type="ECO:0000313" key="2">
    <source>
        <dbReference type="EMBL" id="KAF4589260.1"/>
    </source>
</evidence>
<sequence>MTSSTQAAAPYSASIPVSSADRSPSSPSTQIYSLPSTRLASSAAQTPTYAAGPSRADSLSSPTFSPGAISPIAASHRNDSVPSYKPETSPAAATLLYSQGTSSEASPPTIILSAQSTFSSVVSISSIKTLDNYPAATESGPGYGAHVAALPSSSLSAEFRATAYSAPLVSTSEAFQSSSLVSSAAPEAQTSTSKAVTPSPSVLPAVPETQASTSVYIQPSSAPPAAPPAAPEMKTSTTEAVAPSSVSPAVPEIHAPSSSSTQGPYPYPAIPSDYDYTGPTDKPDLRLATETTADLAHTSSVPAEIYDKTVAKAKHLNGLYSKLSPKQACSPQQVACIEGKVARCKNGAFDLQACKGADEQCWALPLNGQAYIALACVSRDRALQILGPDGVAHATEKAAATTTTTTTLERAIRPVVTMTTVVTIVDSSTPYPAPSASSPQSCPSDAPLSDACSSPSIMSPSRAPTGKPGFVTESGLIAGPTPTITTPYLVSMPSRSMQALANPPNPTALVVMPIEDYGRAFPAPPTVSIYVTVTVTEKERETLAVTVTMPLR</sequence>
<feature type="region of interest" description="Disordered" evidence="1">
    <location>
        <begin position="215"/>
        <end position="271"/>
    </location>
</feature>
<dbReference type="EMBL" id="JAACLJ010000003">
    <property type="protein sequence ID" value="KAF4589260.1"/>
    <property type="molecule type" value="Genomic_DNA"/>
</dbReference>
<feature type="compositionally biased region" description="Pro residues" evidence="1">
    <location>
        <begin position="221"/>
        <end position="230"/>
    </location>
</feature>
<feature type="region of interest" description="Disordered" evidence="1">
    <location>
        <begin position="1"/>
        <end position="89"/>
    </location>
</feature>
<comment type="caution">
    <text evidence="2">The sequence shown here is derived from an EMBL/GenBank/DDBJ whole genome shotgun (WGS) entry which is preliminary data.</text>
</comment>
<dbReference type="AlphaFoldDB" id="A0A8H4VE11"/>
<evidence type="ECO:0000256" key="1">
    <source>
        <dbReference type="SAM" id="MobiDB-lite"/>
    </source>
</evidence>